<feature type="compositionally biased region" description="Acidic residues" evidence="9">
    <location>
        <begin position="442"/>
        <end position="452"/>
    </location>
</feature>
<evidence type="ECO:0000256" key="1">
    <source>
        <dbReference type="ARBA" id="ARBA00004123"/>
    </source>
</evidence>
<feature type="compositionally biased region" description="Acidic residues" evidence="9">
    <location>
        <begin position="387"/>
        <end position="401"/>
    </location>
</feature>
<feature type="compositionally biased region" description="Basic and acidic residues" evidence="9">
    <location>
        <begin position="414"/>
        <end position="424"/>
    </location>
</feature>
<evidence type="ECO:0000256" key="8">
    <source>
        <dbReference type="SAM" id="Coils"/>
    </source>
</evidence>
<evidence type="ECO:0000313" key="12">
    <source>
        <dbReference type="Proteomes" id="UP001623349"/>
    </source>
</evidence>
<evidence type="ECO:0000256" key="7">
    <source>
        <dbReference type="PROSITE-ProRule" id="PRU00339"/>
    </source>
</evidence>
<feature type="compositionally biased region" description="Basic and acidic residues" evidence="9">
    <location>
        <begin position="246"/>
        <end position="258"/>
    </location>
</feature>
<keyword evidence="4" id="KW-0677">Repeat</keyword>
<feature type="region of interest" description="Disordered" evidence="9">
    <location>
        <begin position="664"/>
        <end position="755"/>
    </location>
</feature>
<comment type="subcellular location">
    <subcellularLocation>
        <location evidence="1">Nucleus</location>
    </subcellularLocation>
</comment>
<sequence>MGIEDAPAPSTSADKMESLDVDSEAKKLLGLGQKHLVMGDIPAAVNAFQEAASLLGKKYGETANECGEAFFFYGKSLLELARMENGVLGNALEGVHVEEEEGEKTEDESLVENNDNVDEEAREELREQVYDAMGEKEAKKAEGKSLTKPETDKEQESEVEKGGREDMDISEPAEKLQEKVESTSKQLTESSEEAKEAAVPGLKEDEVTSGKTEQESMCTEEGKSISGAYVQNKEFRETVPQEEGEDKISLEKKPKETSEDQPIGATEKQGTLMKVVEIEAEINPEVKSVDVGGEEPKDQVADSESEIGKAVLTQLSGQDVDVSPVVAAEAGSEKPGQEITVLPNNGPVVGQSTAGDQTPSEPLTSAERLTETKDGSSVEEVKAELVPEQEEAMLPVEESEAAGDGVETKVAQRATEKTPEDKFKIAANEETQERDEQMKEGEETEGSEEEDKENDKAEETLNESVLEKKSLQENEEEEIGNLELAWDMLDLAKIIFKRQETKEAQLYAAQAHLKLGEVSVESENYIQAVEEFQACLSLQEQYLEAHDRLLAETHYQLGLAYGYNSQYDEAVAQFGKSILVIEKRMAVLHEQMKEAEGSFSEYEKEIEELKELLPEIREKIEDAKDSQRSGNVAELALKATLVESSTSGFTPSAAGASVSMIASRKSTDGASSSNCVTDISHLVRKKRKPEEESPRKDDAKKAKQEPEVNGGSGDAVSSGNEVSENMEAEAENQADNQATAEGTVESAATIKSTAC</sequence>
<evidence type="ECO:0000256" key="9">
    <source>
        <dbReference type="SAM" id="MobiDB-lite"/>
    </source>
</evidence>
<organism evidence="11 12">
    <name type="scientific">Apodemus speciosus</name>
    <name type="common">Large Japanese field mouse</name>
    <dbReference type="NCBI Taxonomy" id="105296"/>
    <lineage>
        <taxon>Eukaryota</taxon>
        <taxon>Metazoa</taxon>
        <taxon>Chordata</taxon>
        <taxon>Craniata</taxon>
        <taxon>Vertebrata</taxon>
        <taxon>Euteleostomi</taxon>
        <taxon>Mammalia</taxon>
        <taxon>Eutheria</taxon>
        <taxon>Euarchontoglires</taxon>
        <taxon>Glires</taxon>
        <taxon>Rodentia</taxon>
        <taxon>Myomorpha</taxon>
        <taxon>Muroidea</taxon>
        <taxon>Muridae</taxon>
        <taxon>Murinae</taxon>
        <taxon>Apodemus</taxon>
    </lineage>
</organism>
<feature type="coiled-coil region" evidence="8">
    <location>
        <begin position="585"/>
        <end position="626"/>
    </location>
</feature>
<dbReference type="SMART" id="SM00028">
    <property type="entry name" value="TPR"/>
    <property type="match status" value="3"/>
</dbReference>
<dbReference type="InterPro" id="IPR051730">
    <property type="entry name" value="NASP-like"/>
</dbReference>
<feature type="compositionally biased region" description="Basic and acidic residues" evidence="9">
    <location>
        <begin position="123"/>
        <end position="182"/>
    </location>
</feature>
<dbReference type="Proteomes" id="UP001623349">
    <property type="component" value="Unassembled WGS sequence"/>
</dbReference>
<reference evidence="11 12" key="1">
    <citation type="submission" date="2024-08" db="EMBL/GenBank/DDBJ databases">
        <title>The draft genome of Apodemus speciosus.</title>
        <authorList>
            <person name="Nabeshima K."/>
            <person name="Suzuki S."/>
            <person name="Onuma M."/>
        </authorList>
    </citation>
    <scope>NUCLEOTIDE SEQUENCE [LARGE SCALE GENOMIC DNA]</scope>
    <source>
        <strain evidence="11">IB14-021</strain>
    </source>
</reference>
<comment type="similarity">
    <text evidence="2">Belongs to the NASP family.</text>
</comment>
<proteinExistence type="inferred from homology"/>
<feature type="compositionally biased region" description="Polar residues" evidence="9">
    <location>
        <begin position="668"/>
        <end position="677"/>
    </location>
</feature>
<dbReference type="EMBL" id="BAAFST010000004">
    <property type="protein sequence ID" value="GAB1288785.1"/>
    <property type="molecule type" value="Genomic_DNA"/>
</dbReference>
<keyword evidence="5 7" id="KW-0802">TPR repeat</keyword>
<evidence type="ECO:0000256" key="3">
    <source>
        <dbReference type="ARBA" id="ARBA00021576"/>
    </source>
</evidence>
<name>A0ABQ0EPL8_APOSI</name>
<evidence type="ECO:0000259" key="10">
    <source>
        <dbReference type="Pfam" id="PF10516"/>
    </source>
</evidence>
<comment type="caution">
    <text evidence="11">The sequence shown here is derived from an EMBL/GenBank/DDBJ whole genome shotgun (WGS) entry which is preliminary data.</text>
</comment>
<feature type="compositionally biased region" description="Basic and acidic residues" evidence="9">
    <location>
        <begin position="192"/>
        <end position="214"/>
    </location>
</feature>
<feature type="compositionally biased region" description="Basic and acidic residues" evidence="9">
    <location>
        <begin position="368"/>
        <end position="385"/>
    </location>
</feature>
<keyword evidence="6" id="KW-0539">Nucleus</keyword>
<feature type="compositionally biased region" description="Basic and acidic residues" evidence="9">
    <location>
        <begin position="688"/>
        <end position="706"/>
    </location>
</feature>
<evidence type="ECO:0000256" key="2">
    <source>
        <dbReference type="ARBA" id="ARBA00008402"/>
    </source>
</evidence>
<feature type="region of interest" description="Disordered" evidence="9">
    <location>
        <begin position="97"/>
        <end position="272"/>
    </location>
</feature>
<feature type="domain" description="Tetratricopeptide SHNi-TPR" evidence="10">
    <location>
        <begin position="513"/>
        <end position="545"/>
    </location>
</feature>
<keyword evidence="12" id="KW-1185">Reference proteome</keyword>
<dbReference type="InterPro" id="IPR019734">
    <property type="entry name" value="TPR_rpt"/>
</dbReference>
<evidence type="ECO:0000256" key="6">
    <source>
        <dbReference type="ARBA" id="ARBA00023242"/>
    </source>
</evidence>
<evidence type="ECO:0000313" key="11">
    <source>
        <dbReference type="EMBL" id="GAB1288785.1"/>
    </source>
</evidence>
<evidence type="ECO:0000256" key="4">
    <source>
        <dbReference type="ARBA" id="ARBA00022737"/>
    </source>
</evidence>
<feature type="compositionally biased region" description="Basic and acidic residues" evidence="9">
    <location>
        <begin position="453"/>
        <end position="472"/>
    </location>
</feature>
<accession>A0ABQ0EPL8</accession>
<evidence type="ECO:0000256" key="5">
    <source>
        <dbReference type="ARBA" id="ARBA00022803"/>
    </source>
</evidence>
<feature type="compositionally biased region" description="Polar residues" evidence="9">
    <location>
        <begin position="350"/>
        <end position="363"/>
    </location>
</feature>
<feature type="repeat" description="TPR" evidence="7">
    <location>
        <begin position="551"/>
        <end position="584"/>
    </location>
</feature>
<feature type="region of interest" description="Disordered" evidence="9">
    <location>
        <begin position="328"/>
        <end position="472"/>
    </location>
</feature>
<dbReference type="SUPFAM" id="SSF48452">
    <property type="entry name" value="TPR-like"/>
    <property type="match status" value="1"/>
</dbReference>
<keyword evidence="8" id="KW-0175">Coiled coil</keyword>
<dbReference type="Pfam" id="PF10516">
    <property type="entry name" value="SHNi-TPR"/>
    <property type="match status" value="1"/>
</dbReference>
<feature type="compositionally biased region" description="Acidic residues" evidence="9">
    <location>
        <begin position="98"/>
        <end position="122"/>
    </location>
</feature>
<dbReference type="PANTHER" id="PTHR15081:SF1">
    <property type="entry name" value="NUCLEAR AUTOANTIGENIC SPERM PROTEIN"/>
    <property type="match status" value="1"/>
</dbReference>
<feature type="repeat" description="TPR" evidence="7">
    <location>
        <begin position="509"/>
        <end position="542"/>
    </location>
</feature>
<dbReference type="InterPro" id="IPR011990">
    <property type="entry name" value="TPR-like_helical_dom_sf"/>
</dbReference>
<dbReference type="Gene3D" id="1.25.40.10">
    <property type="entry name" value="Tetratricopeptide repeat domain"/>
    <property type="match status" value="1"/>
</dbReference>
<protein>
    <recommendedName>
        <fullName evidence="3">Nuclear autoantigenic sperm protein</fullName>
    </recommendedName>
</protein>
<dbReference type="InterPro" id="IPR019544">
    <property type="entry name" value="Tetratricopeptide_SHNi-TPR_dom"/>
</dbReference>
<feature type="region of interest" description="Disordered" evidence="9">
    <location>
        <begin position="286"/>
        <end position="305"/>
    </location>
</feature>
<dbReference type="PANTHER" id="PTHR15081">
    <property type="entry name" value="NUCLEAR AUTOANTIGENIC SPERM PROTEIN NASP -RELATED"/>
    <property type="match status" value="1"/>
</dbReference>
<dbReference type="PROSITE" id="PS50005">
    <property type="entry name" value="TPR"/>
    <property type="match status" value="2"/>
</dbReference>
<gene>
    <name evidence="11" type="ORF">APTSU1_000401500</name>
</gene>